<reference evidence="2" key="1">
    <citation type="submission" date="2019-12" db="EMBL/GenBank/DDBJ databases">
        <title>Genome sequencing and annotation of Brassica cretica.</title>
        <authorList>
            <person name="Studholme D.J."/>
            <person name="Sarris P.F."/>
        </authorList>
    </citation>
    <scope>NUCLEOTIDE SEQUENCE</scope>
    <source>
        <strain evidence="2">PFS-102/07</strain>
        <tissue evidence="2">Leaf</tissue>
    </source>
</reference>
<sequence length="88" mass="9759">MSGFRSGIAPFLWWMTGFHSGAVPSSSMLVAGYRIRLFVGVLGSSLSRVCVSSCLVAWLWMRSRLRSIDTLRWTSKSVNGVCNTPEPF</sequence>
<dbReference type="AlphaFoldDB" id="A0A8S9M0H3"/>
<proteinExistence type="predicted"/>
<keyword evidence="1" id="KW-0472">Membrane</keyword>
<accession>A0A8S9M0H3</accession>
<evidence type="ECO:0000256" key="1">
    <source>
        <dbReference type="SAM" id="Phobius"/>
    </source>
</evidence>
<name>A0A8S9M0H3_BRACR</name>
<protein>
    <submittedName>
        <fullName evidence="2">Uncharacterized protein</fullName>
    </submittedName>
</protein>
<keyword evidence="1" id="KW-1133">Transmembrane helix</keyword>
<feature type="transmembrane region" description="Helical" evidence="1">
    <location>
        <begin position="37"/>
        <end position="60"/>
    </location>
</feature>
<dbReference type="EMBL" id="QGKY02000089">
    <property type="protein sequence ID" value="KAF2611817.1"/>
    <property type="molecule type" value="Genomic_DNA"/>
</dbReference>
<feature type="transmembrane region" description="Helical" evidence="1">
    <location>
        <begin position="12"/>
        <end position="31"/>
    </location>
</feature>
<keyword evidence="1" id="KW-0812">Transmembrane</keyword>
<comment type="caution">
    <text evidence="2">The sequence shown here is derived from an EMBL/GenBank/DDBJ whole genome shotgun (WGS) entry which is preliminary data.</text>
</comment>
<gene>
    <name evidence="2" type="ORF">F2Q70_00008638</name>
</gene>
<evidence type="ECO:0000313" key="2">
    <source>
        <dbReference type="EMBL" id="KAF2611817.1"/>
    </source>
</evidence>
<organism evidence="2">
    <name type="scientific">Brassica cretica</name>
    <name type="common">Mustard</name>
    <dbReference type="NCBI Taxonomy" id="69181"/>
    <lineage>
        <taxon>Eukaryota</taxon>
        <taxon>Viridiplantae</taxon>
        <taxon>Streptophyta</taxon>
        <taxon>Embryophyta</taxon>
        <taxon>Tracheophyta</taxon>
        <taxon>Spermatophyta</taxon>
        <taxon>Magnoliopsida</taxon>
        <taxon>eudicotyledons</taxon>
        <taxon>Gunneridae</taxon>
        <taxon>Pentapetalae</taxon>
        <taxon>rosids</taxon>
        <taxon>malvids</taxon>
        <taxon>Brassicales</taxon>
        <taxon>Brassicaceae</taxon>
        <taxon>Brassiceae</taxon>
        <taxon>Brassica</taxon>
    </lineage>
</organism>